<dbReference type="GO" id="GO:0005829">
    <property type="term" value="C:cytosol"/>
    <property type="evidence" value="ECO:0007669"/>
    <property type="project" value="TreeGrafter"/>
</dbReference>
<protein>
    <submittedName>
        <fullName evidence="1">Glutathione synthetase</fullName>
    </submittedName>
</protein>
<dbReference type="GO" id="GO:0005524">
    <property type="term" value="F:ATP binding"/>
    <property type="evidence" value="ECO:0007669"/>
    <property type="project" value="InterPro"/>
</dbReference>
<dbReference type="Pfam" id="PF03917">
    <property type="entry name" value="GSH_synth_ATP"/>
    <property type="match status" value="1"/>
</dbReference>
<dbReference type="EMBL" id="JABWDY010016211">
    <property type="protein sequence ID" value="KAF5196275.1"/>
    <property type="molecule type" value="Genomic_DNA"/>
</dbReference>
<feature type="non-terminal residue" evidence="1">
    <location>
        <position position="1"/>
    </location>
</feature>
<dbReference type="Proteomes" id="UP000554482">
    <property type="component" value="Unassembled WGS sequence"/>
</dbReference>
<name>A0A7J6WIL5_THATH</name>
<dbReference type="PANTHER" id="PTHR11130">
    <property type="entry name" value="GLUTATHIONE SYNTHETASE"/>
    <property type="match status" value="1"/>
</dbReference>
<keyword evidence="2" id="KW-1185">Reference proteome</keyword>
<organism evidence="1 2">
    <name type="scientific">Thalictrum thalictroides</name>
    <name type="common">Rue-anemone</name>
    <name type="synonym">Anemone thalictroides</name>
    <dbReference type="NCBI Taxonomy" id="46969"/>
    <lineage>
        <taxon>Eukaryota</taxon>
        <taxon>Viridiplantae</taxon>
        <taxon>Streptophyta</taxon>
        <taxon>Embryophyta</taxon>
        <taxon>Tracheophyta</taxon>
        <taxon>Spermatophyta</taxon>
        <taxon>Magnoliopsida</taxon>
        <taxon>Ranunculales</taxon>
        <taxon>Ranunculaceae</taxon>
        <taxon>Thalictroideae</taxon>
        <taxon>Thalictrum</taxon>
    </lineage>
</organism>
<dbReference type="OrthoDB" id="2020073at2759"/>
<dbReference type="Gene3D" id="3.30.470.20">
    <property type="entry name" value="ATP-grasp fold, B domain"/>
    <property type="match status" value="1"/>
</dbReference>
<accession>A0A7J6WIL5</accession>
<dbReference type="InterPro" id="IPR005615">
    <property type="entry name" value="Glutathione_synthase"/>
</dbReference>
<proteinExistence type="predicted"/>
<evidence type="ECO:0000313" key="2">
    <source>
        <dbReference type="Proteomes" id="UP000554482"/>
    </source>
</evidence>
<gene>
    <name evidence="1" type="ORF">FRX31_014138</name>
</gene>
<evidence type="ECO:0000313" key="1">
    <source>
        <dbReference type="EMBL" id="KAF5196275.1"/>
    </source>
</evidence>
<dbReference type="GO" id="GO:0004363">
    <property type="term" value="F:glutathione synthase activity"/>
    <property type="evidence" value="ECO:0007669"/>
    <property type="project" value="InterPro"/>
</dbReference>
<dbReference type="SUPFAM" id="SSF56059">
    <property type="entry name" value="Glutathione synthetase ATP-binding domain-like"/>
    <property type="match status" value="1"/>
</dbReference>
<dbReference type="PANTHER" id="PTHR11130:SF0">
    <property type="entry name" value="GLUTATHIONE SYNTHETASE"/>
    <property type="match status" value="1"/>
</dbReference>
<comment type="caution">
    <text evidence="1">The sequence shown here is derived from an EMBL/GenBank/DDBJ whole genome shotgun (WGS) entry which is preliminary data.</text>
</comment>
<sequence>MLETNKKEEIRLGLHRSDYMLDAQSQDILQIELNAISCSFPGLSCLVSELYSAAIIHNASTRFCDGARFGLGAE</sequence>
<dbReference type="AlphaFoldDB" id="A0A7J6WIL5"/>
<reference evidence="1 2" key="1">
    <citation type="submission" date="2020-06" db="EMBL/GenBank/DDBJ databases">
        <title>Transcriptomic and genomic resources for Thalictrum thalictroides and T. hernandezii: Facilitating candidate gene discovery in an emerging model plant lineage.</title>
        <authorList>
            <person name="Arias T."/>
            <person name="Riano-Pachon D.M."/>
            <person name="Di Stilio V.S."/>
        </authorList>
    </citation>
    <scope>NUCLEOTIDE SEQUENCE [LARGE SCALE GENOMIC DNA]</scope>
    <source>
        <strain evidence="2">cv. WT478/WT964</strain>
        <tissue evidence="1">Leaves</tissue>
    </source>
</reference>
<dbReference type="GO" id="GO:0043295">
    <property type="term" value="F:glutathione binding"/>
    <property type="evidence" value="ECO:0007669"/>
    <property type="project" value="TreeGrafter"/>
</dbReference>